<dbReference type="PANTHER" id="PTHR33138:SF27">
    <property type="entry name" value="WALL-ASSOCIATED RECEPTOR KINASE C-TERMINAL DOMAIN-CONTAINING PROTEIN"/>
    <property type="match status" value="1"/>
</dbReference>
<dbReference type="InterPro" id="IPR032872">
    <property type="entry name" value="WAK_assoc_C"/>
</dbReference>
<evidence type="ECO:0000256" key="1">
    <source>
        <dbReference type="ARBA" id="ARBA00023180"/>
    </source>
</evidence>
<keyword evidence="2" id="KW-1133">Transmembrane helix</keyword>
<keyword evidence="5" id="KW-1185">Reference proteome</keyword>
<accession>A0ABD2YYY6</accession>
<feature type="domain" description="Wall-associated receptor kinase C-terminal" evidence="3">
    <location>
        <begin position="51"/>
        <end position="125"/>
    </location>
</feature>
<keyword evidence="2" id="KW-0812">Transmembrane</keyword>
<dbReference type="EMBL" id="JBJUIK010000012">
    <property type="protein sequence ID" value="KAL3510738.1"/>
    <property type="molecule type" value="Genomic_DNA"/>
</dbReference>
<comment type="caution">
    <text evidence="4">The sequence shown here is derived from an EMBL/GenBank/DDBJ whole genome shotgun (WGS) entry which is preliminary data.</text>
</comment>
<evidence type="ECO:0000256" key="2">
    <source>
        <dbReference type="SAM" id="Phobius"/>
    </source>
</evidence>
<keyword evidence="1" id="KW-0325">Glycoprotein</keyword>
<dbReference type="AlphaFoldDB" id="A0ABD2YYY6"/>
<proteinExistence type="predicted"/>
<evidence type="ECO:0000313" key="4">
    <source>
        <dbReference type="EMBL" id="KAL3510738.1"/>
    </source>
</evidence>
<dbReference type="Proteomes" id="UP001630127">
    <property type="component" value="Unassembled WGS sequence"/>
</dbReference>
<gene>
    <name evidence="4" type="ORF">ACH5RR_030139</name>
</gene>
<dbReference type="Pfam" id="PF14380">
    <property type="entry name" value="WAK_assoc"/>
    <property type="match status" value="1"/>
</dbReference>
<organism evidence="4 5">
    <name type="scientific">Cinchona calisaya</name>
    <dbReference type="NCBI Taxonomy" id="153742"/>
    <lineage>
        <taxon>Eukaryota</taxon>
        <taxon>Viridiplantae</taxon>
        <taxon>Streptophyta</taxon>
        <taxon>Embryophyta</taxon>
        <taxon>Tracheophyta</taxon>
        <taxon>Spermatophyta</taxon>
        <taxon>Magnoliopsida</taxon>
        <taxon>eudicotyledons</taxon>
        <taxon>Gunneridae</taxon>
        <taxon>Pentapetalae</taxon>
        <taxon>asterids</taxon>
        <taxon>lamiids</taxon>
        <taxon>Gentianales</taxon>
        <taxon>Rubiaceae</taxon>
        <taxon>Cinchonoideae</taxon>
        <taxon>Cinchoneae</taxon>
        <taxon>Cinchona</taxon>
    </lineage>
</organism>
<name>A0ABD2YYY6_9GENT</name>
<reference evidence="4 5" key="1">
    <citation type="submission" date="2024-11" db="EMBL/GenBank/DDBJ databases">
        <title>A near-complete genome assembly of Cinchona calisaya.</title>
        <authorList>
            <person name="Lian D.C."/>
            <person name="Zhao X.W."/>
            <person name="Wei L."/>
        </authorList>
    </citation>
    <scope>NUCLEOTIDE SEQUENCE [LARGE SCALE GENOMIC DNA]</scope>
    <source>
        <tissue evidence="4">Nenye</tissue>
    </source>
</reference>
<keyword evidence="2" id="KW-0472">Membrane</keyword>
<sequence>MTENAEYSIFSTPRLHLLSNCTSMLPEILSRYQVRYCDGVGLGLAIFEDDEDLSTAMRLCEINVLAPAEIDRDEKGNGAIDYERLLRRGFIFNWTASDCRKCEKSGGRCGFNSSSYHFSCFCRDRVHFVRCPKSHRRNLVVIIAIGVSAPVLVIMVVLLFLFKRKYSFNFWKEDQENHETVEAMLKNQEFLAPK</sequence>
<dbReference type="PANTHER" id="PTHR33138">
    <property type="entry name" value="OS01G0690200 PROTEIN"/>
    <property type="match status" value="1"/>
</dbReference>
<protein>
    <recommendedName>
        <fullName evidence="3">Wall-associated receptor kinase C-terminal domain-containing protein</fullName>
    </recommendedName>
</protein>
<evidence type="ECO:0000259" key="3">
    <source>
        <dbReference type="Pfam" id="PF14380"/>
    </source>
</evidence>
<feature type="transmembrane region" description="Helical" evidence="2">
    <location>
        <begin position="139"/>
        <end position="162"/>
    </location>
</feature>
<evidence type="ECO:0000313" key="5">
    <source>
        <dbReference type="Proteomes" id="UP001630127"/>
    </source>
</evidence>